<protein>
    <submittedName>
        <fullName evidence="1">Uncharacterized protein</fullName>
    </submittedName>
</protein>
<evidence type="ECO:0000313" key="1">
    <source>
        <dbReference type="EMBL" id="KAL1502313.1"/>
    </source>
</evidence>
<organism evidence="1 2">
    <name type="scientific">Hypothenemus hampei</name>
    <name type="common">Coffee berry borer</name>
    <dbReference type="NCBI Taxonomy" id="57062"/>
    <lineage>
        <taxon>Eukaryota</taxon>
        <taxon>Metazoa</taxon>
        <taxon>Ecdysozoa</taxon>
        <taxon>Arthropoda</taxon>
        <taxon>Hexapoda</taxon>
        <taxon>Insecta</taxon>
        <taxon>Pterygota</taxon>
        <taxon>Neoptera</taxon>
        <taxon>Endopterygota</taxon>
        <taxon>Coleoptera</taxon>
        <taxon>Polyphaga</taxon>
        <taxon>Cucujiformia</taxon>
        <taxon>Curculionidae</taxon>
        <taxon>Scolytinae</taxon>
        <taxon>Hypothenemus</taxon>
    </lineage>
</organism>
<dbReference type="EMBL" id="JBDJPC010000005">
    <property type="protein sequence ID" value="KAL1502313.1"/>
    <property type="molecule type" value="Genomic_DNA"/>
</dbReference>
<evidence type="ECO:0000313" key="2">
    <source>
        <dbReference type="Proteomes" id="UP001566132"/>
    </source>
</evidence>
<keyword evidence="2" id="KW-1185">Reference proteome</keyword>
<sequence length="76" mass="8641">MADNIHLQNVAKQSYYRDCFGSAEIFTTSLQIGWVILPLQFLYPPFSECCKLQCLSTQTSNFLVKKLNQAACCLPF</sequence>
<accession>A0ABD1EUN1</accession>
<gene>
    <name evidence="1" type="ORF">ABEB36_007478</name>
</gene>
<dbReference type="Proteomes" id="UP001566132">
    <property type="component" value="Unassembled WGS sequence"/>
</dbReference>
<name>A0ABD1EUN1_HYPHA</name>
<proteinExistence type="predicted"/>
<reference evidence="1 2" key="1">
    <citation type="submission" date="2024-05" db="EMBL/GenBank/DDBJ databases">
        <title>Genetic variation in Jamaican populations of the coffee berry borer (Hypothenemus hampei).</title>
        <authorList>
            <person name="Errbii M."/>
            <person name="Myrie A."/>
        </authorList>
    </citation>
    <scope>NUCLEOTIDE SEQUENCE [LARGE SCALE GENOMIC DNA]</scope>
    <source>
        <strain evidence="1">JA-Hopewell-2020-01-JO</strain>
        <tissue evidence="1">Whole body</tissue>
    </source>
</reference>
<comment type="caution">
    <text evidence="1">The sequence shown here is derived from an EMBL/GenBank/DDBJ whole genome shotgun (WGS) entry which is preliminary data.</text>
</comment>
<dbReference type="AlphaFoldDB" id="A0ABD1EUN1"/>